<comment type="caution">
    <text evidence="6">The sequence shown here is derived from an EMBL/GenBank/DDBJ whole genome shotgun (WGS) entry which is preliminary data.</text>
</comment>
<dbReference type="Proteomes" id="UP000320239">
    <property type="component" value="Unassembled WGS sequence"/>
</dbReference>
<comment type="similarity">
    <text evidence="1">Belongs to the peptidase S33 family.</text>
</comment>
<feature type="active site" description="Proton acceptor" evidence="4">
    <location>
        <position position="362"/>
    </location>
</feature>
<dbReference type="PANTHER" id="PTHR21661">
    <property type="entry name" value="EPOXIDE HYDROLASE 1-RELATED"/>
    <property type="match status" value="1"/>
</dbReference>
<feature type="domain" description="Epoxide hydrolase N-terminal" evidence="5">
    <location>
        <begin position="1"/>
        <end position="106"/>
    </location>
</feature>
<evidence type="ECO:0000259" key="5">
    <source>
        <dbReference type="Pfam" id="PF06441"/>
    </source>
</evidence>
<dbReference type="Pfam" id="PF06441">
    <property type="entry name" value="EHN"/>
    <property type="match status" value="1"/>
</dbReference>
<name>A0A561WBX7_ACTTI</name>
<dbReference type="InterPro" id="IPR016292">
    <property type="entry name" value="Epoxide_hydrolase"/>
</dbReference>
<evidence type="ECO:0000256" key="4">
    <source>
        <dbReference type="PIRSR" id="PIRSR001112-1"/>
    </source>
</evidence>
<evidence type="ECO:0000313" key="7">
    <source>
        <dbReference type="Proteomes" id="UP000320239"/>
    </source>
</evidence>
<evidence type="ECO:0000313" key="6">
    <source>
        <dbReference type="EMBL" id="TWG21343.1"/>
    </source>
</evidence>
<keyword evidence="2" id="KW-0058">Aromatic hydrocarbons catabolism</keyword>
<dbReference type="InterPro" id="IPR029058">
    <property type="entry name" value="AB_hydrolase_fold"/>
</dbReference>
<dbReference type="PIRSF" id="PIRSF001112">
    <property type="entry name" value="Epoxide_hydrolase"/>
    <property type="match status" value="1"/>
</dbReference>
<reference evidence="6 7" key="1">
    <citation type="submission" date="2019-06" db="EMBL/GenBank/DDBJ databases">
        <title>Sequencing the genomes of 1000 actinobacteria strains.</title>
        <authorList>
            <person name="Klenk H.-P."/>
        </authorList>
    </citation>
    <scope>NUCLEOTIDE SEQUENCE [LARGE SCALE GENOMIC DNA]</scope>
    <source>
        <strain evidence="6 7">DSM 43866</strain>
    </source>
</reference>
<keyword evidence="7" id="KW-1185">Reference proteome</keyword>
<dbReference type="OrthoDB" id="4654311at2"/>
<gene>
    <name evidence="6" type="ORF">FHX34_103881</name>
</gene>
<feature type="active site" description="Nucleophile" evidence="4">
    <location>
        <position position="175"/>
    </location>
</feature>
<accession>A0A561WBX7</accession>
<organism evidence="6 7">
    <name type="scientific">Actinoplanes teichomyceticus</name>
    <dbReference type="NCBI Taxonomy" id="1867"/>
    <lineage>
        <taxon>Bacteria</taxon>
        <taxon>Bacillati</taxon>
        <taxon>Actinomycetota</taxon>
        <taxon>Actinomycetes</taxon>
        <taxon>Micromonosporales</taxon>
        <taxon>Micromonosporaceae</taxon>
        <taxon>Actinoplanes</taxon>
    </lineage>
</organism>
<dbReference type="EMBL" id="VIWY01000003">
    <property type="protein sequence ID" value="TWG21343.1"/>
    <property type="molecule type" value="Genomic_DNA"/>
</dbReference>
<sequence length="386" mass="42467">MQPFRVQIPDDDLDDLRRRLRGARWPEPVPGAAEGLGIRADQLRELADYWRDGYDWRAAEAELNSYPQFRTEIDGLPVHFLHVRAADPAAPALILTHGWPGSIVEYLDLIGPLTDPAAHGGDPADAFHVVVPSLPGFGFSSPLPGTGWGVARTAAAWAELMRRLGHDRYLAQGTDFGAWVSTALGAVDREHVLGVHINFLITAPPADPAQLDGLTPDEMRRLQRLGRFVDDGSGYMRLQATRPVTAAYALSDSPLGQLAWIAEKFGEWTDWSKTPADAVDRDRLLTNVSLYWFTRTAASSAMLYAESAPMLPVSREPVVPPPIDVPTAVSVFPADPSQPLRRWAQQALPGIVQWTEHERGGHFPALEQPALLAEDLRRFARALSAH</sequence>
<evidence type="ECO:0000256" key="3">
    <source>
        <dbReference type="ARBA" id="ARBA00022801"/>
    </source>
</evidence>
<dbReference type="AlphaFoldDB" id="A0A561WBX7"/>
<dbReference type="RefSeq" id="WP_122979973.1">
    <property type="nucleotide sequence ID" value="NZ_BOMX01000150.1"/>
</dbReference>
<dbReference type="PRINTS" id="PR00412">
    <property type="entry name" value="EPOXHYDRLASE"/>
</dbReference>
<dbReference type="Gene3D" id="3.40.50.1820">
    <property type="entry name" value="alpha/beta hydrolase"/>
    <property type="match status" value="1"/>
</dbReference>
<proteinExistence type="inferred from homology"/>
<dbReference type="PANTHER" id="PTHR21661:SF35">
    <property type="entry name" value="EPOXIDE HYDROLASE"/>
    <property type="match status" value="1"/>
</dbReference>
<dbReference type="InterPro" id="IPR000639">
    <property type="entry name" value="Epox_hydrolase-like"/>
</dbReference>
<dbReference type="GO" id="GO:0097176">
    <property type="term" value="P:epoxide metabolic process"/>
    <property type="evidence" value="ECO:0007669"/>
    <property type="project" value="TreeGrafter"/>
</dbReference>
<evidence type="ECO:0000256" key="1">
    <source>
        <dbReference type="ARBA" id="ARBA00010088"/>
    </source>
</evidence>
<evidence type="ECO:0000256" key="2">
    <source>
        <dbReference type="ARBA" id="ARBA00022797"/>
    </source>
</evidence>
<keyword evidence="3 6" id="KW-0378">Hydrolase</keyword>
<dbReference type="SUPFAM" id="SSF53474">
    <property type="entry name" value="alpha/beta-Hydrolases"/>
    <property type="match status" value="1"/>
</dbReference>
<feature type="active site" description="Proton donor" evidence="4">
    <location>
        <position position="304"/>
    </location>
</feature>
<protein>
    <submittedName>
        <fullName evidence="6">Microsomal epoxide hydrolase</fullName>
    </submittedName>
</protein>
<dbReference type="GO" id="GO:0004301">
    <property type="term" value="F:epoxide hydrolase activity"/>
    <property type="evidence" value="ECO:0007669"/>
    <property type="project" value="TreeGrafter"/>
</dbReference>
<dbReference type="InterPro" id="IPR010497">
    <property type="entry name" value="Epoxide_hydro_N"/>
</dbReference>